<evidence type="ECO:0000313" key="20">
    <source>
        <dbReference type="Proteomes" id="UP000028828"/>
    </source>
</evidence>
<evidence type="ECO:0000256" key="12">
    <source>
        <dbReference type="ARBA" id="ARBA00044465"/>
    </source>
</evidence>
<comment type="catalytic activity">
    <reaction evidence="13">
        <text>1D-myo-inositol 1,4-bisphosphate + H2O = 1D-myo-inositol 4-phosphate + phosphate</text>
        <dbReference type="Rhea" id="RHEA:15553"/>
        <dbReference type="ChEBI" id="CHEBI:15377"/>
        <dbReference type="ChEBI" id="CHEBI:43474"/>
        <dbReference type="ChEBI" id="CHEBI:58282"/>
        <dbReference type="ChEBI" id="CHEBI:58469"/>
        <dbReference type="EC" id="3.1.3.57"/>
    </reaction>
    <physiologicalReaction direction="left-to-right" evidence="13">
        <dbReference type="Rhea" id="RHEA:15554"/>
    </physiologicalReaction>
</comment>
<sequence length="327" mass="35946">MACCAYPSISDQLDLRPLHPVVLEDINVTIDIIDIVKLACQASQAVLEVYNTSREDWEIEFKHGKEPLTRADLEANQVICTGLTRLYGSAIPIVSEENTKASWSERSQYTYFWLIDPLDGTKEFIKRNGQFTVNIGLCRRDEAILGVVTVPTQGQAFLGAAGIGSYKLVPGKPREKLQSCPFLIGDPDLKVTASSSHNSPETVAFIEKLTRPQVVQCGSSLKILMLAEGRAHLYPRFALCSEWDTCAAHAVLKFAGGEIYQARQDADGLHVSTEPLRYHKEDFLNPFFVAVGSIEASKSLWSRFSREASYNPSGSDASTTVSASAPP</sequence>
<evidence type="ECO:0000256" key="5">
    <source>
        <dbReference type="ARBA" id="ARBA00022671"/>
    </source>
</evidence>
<comment type="similarity">
    <text evidence="1">Belongs to the inositol monophosphatase superfamily. CysQ family.</text>
</comment>
<feature type="binding site" evidence="17">
    <location>
        <position position="116"/>
    </location>
    <ligand>
        <name>Mg(2+)</name>
        <dbReference type="ChEBI" id="CHEBI:18420"/>
        <label>1</label>
        <note>catalytic</note>
    </ligand>
</feature>
<gene>
    <name evidence="19" type="ORF">TGP89_223672</name>
</gene>
<dbReference type="CDD" id="cd01638">
    <property type="entry name" value="CysQ"/>
    <property type="match status" value="1"/>
</dbReference>
<keyword evidence="7 19" id="KW-0378">Hydrolase</keyword>
<dbReference type="InterPro" id="IPR000760">
    <property type="entry name" value="Inositol_monophosphatase-like"/>
</dbReference>
<evidence type="ECO:0000256" key="3">
    <source>
        <dbReference type="ARBA" id="ARBA00022475"/>
    </source>
</evidence>
<dbReference type="GO" id="GO:0000287">
    <property type="term" value="F:magnesium ion binding"/>
    <property type="evidence" value="ECO:0007669"/>
    <property type="project" value="InterPro"/>
</dbReference>
<dbReference type="Gene3D" id="3.30.540.10">
    <property type="entry name" value="Fructose-1,6-Bisphosphatase, subunit A, domain 1"/>
    <property type="match status" value="1"/>
</dbReference>
<evidence type="ECO:0000256" key="9">
    <source>
        <dbReference type="ARBA" id="ARBA00023136"/>
    </source>
</evidence>
<dbReference type="PANTHER" id="PTHR43028:SF5">
    <property type="entry name" value="3'(2'),5'-BISPHOSPHATE NUCLEOTIDASE 1"/>
    <property type="match status" value="1"/>
</dbReference>
<dbReference type="OrthoDB" id="10254945at2759"/>
<dbReference type="GO" id="GO:0046854">
    <property type="term" value="P:phosphatidylinositol phosphate biosynthetic process"/>
    <property type="evidence" value="ECO:0007669"/>
    <property type="project" value="InterPro"/>
</dbReference>
<feature type="region of interest" description="Disordered" evidence="18">
    <location>
        <begin position="308"/>
        <end position="327"/>
    </location>
</feature>
<dbReference type="VEuPathDB" id="ToxoDB:TGP89_223672"/>
<reference evidence="19 20" key="1">
    <citation type="submission" date="2014-03" db="EMBL/GenBank/DDBJ databases">
        <authorList>
            <person name="Sibley D."/>
            <person name="Venepally P."/>
            <person name="Karamycheva S."/>
            <person name="Hadjithomas M."/>
            <person name="Khan A."/>
            <person name="Brunk B."/>
            <person name="Roos D."/>
            <person name="Caler E."/>
            <person name="Lorenzi H."/>
        </authorList>
    </citation>
    <scope>NUCLEOTIDE SEQUENCE [LARGE SCALE GENOMIC DNA]</scope>
    <source>
        <strain evidence="20">p89</strain>
    </source>
</reference>
<feature type="binding site" evidence="17">
    <location>
        <position position="96"/>
    </location>
    <ligand>
        <name>Mg(2+)</name>
        <dbReference type="ChEBI" id="CHEBI:18420"/>
        <label>1</label>
        <note>catalytic</note>
    </ligand>
</feature>
<dbReference type="PROSITE" id="PS00629">
    <property type="entry name" value="IMP_1"/>
    <property type="match status" value="1"/>
</dbReference>
<keyword evidence="3" id="KW-1003">Cell membrane</keyword>
<feature type="binding site" evidence="17">
    <location>
        <position position="118"/>
    </location>
    <ligand>
        <name>Mg(2+)</name>
        <dbReference type="ChEBI" id="CHEBI:18420"/>
        <label>1</label>
        <note>catalytic</note>
    </ligand>
</feature>
<evidence type="ECO:0000256" key="4">
    <source>
        <dbReference type="ARBA" id="ARBA00022519"/>
    </source>
</evidence>
<dbReference type="InterPro" id="IPR050725">
    <property type="entry name" value="CysQ/Inositol_MonoPase"/>
</dbReference>
<dbReference type="GO" id="GO:0006790">
    <property type="term" value="P:sulfur compound metabolic process"/>
    <property type="evidence" value="ECO:0007669"/>
    <property type="project" value="InterPro"/>
</dbReference>
<proteinExistence type="inferred from homology"/>
<evidence type="ECO:0000256" key="16">
    <source>
        <dbReference type="ARBA" id="ARBA00044554"/>
    </source>
</evidence>
<comment type="catalytic activity">
    <reaction evidence="12">
        <text>1D-myo-inositol 1,3,4-trisphosphate + H2O = 1D-myo-inositol 3,4-bisphosphate + phosphate</text>
        <dbReference type="Rhea" id="RHEA:70319"/>
        <dbReference type="ChEBI" id="CHEBI:15377"/>
        <dbReference type="ChEBI" id="CHEBI:43474"/>
        <dbReference type="ChEBI" id="CHEBI:58414"/>
        <dbReference type="ChEBI" id="CHEBI:83241"/>
    </reaction>
    <physiologicalReaction direction="left-to-right" evidence="12">
        <dbReference type="Rhea" id="RHEA:70320"/>
    </physiologicalReaction>
</comment>
<comment type="cofactor">
    <cofactor evidence="17">
        <name>Mg(2+)</name>
        <dbReference type="ChEBI" id="CHEBI:18420"/>
    </cofactor>
</comment>
<dbReference type="GO" id="GO:0004441">
    <property type="term" value="F:inositol-1,4-bisphosphate 1-phosphatase activity"/>
    <property type="evidence" value="ECO:0007669"/>
    <property type="project" value="UniProtKB-EC"/>
</dbReference>
<dbReference type="InterPro" id="IPR020583">
    <property type="entry name" value="Inositol_monoP_metal-BS"/>
</dbReference>
<keyword evidence="8 17" id="KW-0460">Magnesium</keyword>
<evidence type="ECO:0000256" key="1">
    <source>
        <dbReference type="ARBA" id="ARBA00005289"/>
    </source>
</evidence>
<organism evidence="19 20">
    <name type="scientific">Toxoplasma gondii p89</name>
    <dbReference type="NCBI Taxonomy" id="943119"/>
    <lineage>
        <taxon>Eukaryota</taxon>
        <taxon>Sar</taxon>
        <taxon>Alveolata</taxon>
        <taxon>Apicomplexa</taxon>
        <taxon>Conoidasida</taxon>
        <taxon>Coccidia</taxon>
        <taxon>Eucoccidiorida</taxon>
        <taxon>Eimeriorina</taxon>
        <taxon>Sarcocystidae</taxon>
        <taxon>Toxoplasma</taxon>
    </lineage>
</organism>
<evidence type="ECO:0000256" key="17">
    <source>
        <dbReference type="PIRSR" id="PIRSR600760-2"/>
    </source>
</evidence>
<keyword evidence="5" id="KW-0452">Lithium</keyword>
<evidence type="ECO:0000313" key="19">
    <source>
        <dbReference type="EMBL" id="KFG31293.1"/>
    </source>
</evidence>
<name>A0A086JGM5_TOXGO</name>
<evidence type="ECO:0000256" key="15">
    <source>
        <dbReference type="ARBA" id="ARBA00044544"/>
    </source>
</evidence>
<keyword evidence="4" id="KW-0997">Cell inner membrane</keyword>
<comment type="caution">
    <text evidence="19">The sequence shown here is derived from an EMBL/GenBank/DDBJ whole genome shotgun (WGS) entry which is preliminary data.</text>
</comment>
<evidence type="ECO:0000256" key="10">
    <source>
        <dbReference type="ARBA" id="ARBA00040342"/>
    </source>
</evidence>
<keyword evidence="9" id="KW-0472">Membrane</keyword>
<dbReference type="EC" id="3.1.3.57" evidence="14"/>
<accession>A0A086JGM5</accession>
<feature type="binding site" evidence="17">
    <location>
        <position position="119"/>
    </location>
    <ligand>
        <name>Mg(2+)</name>
        <dbReference type="ChEBI" id="CHEBI:18420"/>
        <label>1</label>
        <note>catalytic</note>
    </ligand>
</feature>
<evidence type="ECO:0000256" key="8">
    <source>
        <dbReference type="ARBA" id="ARBA00022842"/>
    </source>
</evidence>
<protein>
    <recommendedName>
        <fullName evidence="10">3'(2'),5'-bisphosphate nucleotidase 1</fullName>
        <ecNumber evidence="14">3.1.3.57</ecNumber>
        <ecNumber evidence="2">3.1.3.7</ecNumber>
    </recommendedName>
    <alternativeName>
        <fullName evidence="15">3'-phosphoadenosine 5'-phosphate phosphatase</fullName>
    </alternativeName>
    <alternativeName>
        <fullName evidence="11">Bisphosphate 3'-nucleotidase 1</fullName>
    </alternativeName>
    <alternativeName>
        <fullName evidence="16">Inositol-polyphosphate 1-phosphatase</fullName>
    </alternativeName>
</protein>
<dbReference type="PROSITE" id="PS00630">
    <property type="entry name" value="IMP_2"/>
    <property type="match status" value="1"/>
</dbReference>
<evidence type="ECO:0000256" key="14">
    <source>
        <dbReference type="ARBA" id="ARBA00044519"/>
    </source>
</evidence>
<dbReference type="InterPro" id="IPR006240">
    <property type="entry name" value="CysQ"/>
</dbReference>
<keyword evidence="6 17" id="KW-0479">Metal-binding</keyword>
<evidence type="ECO:0000256" key="18">
    <source>
        <dbReference type="SAM" id="MobiDB-lite"/>
    </source>
</evidence>
<dbReference type="InterPro" id="IPR020550">
    <property type="entry name" value="Inositol_monophosphatase_CS"/>
</dbReference>
<dbReference type="GO" id="GO:0008441">
    <property type="term" value="F:3'(2'),5'-bisphosphate nucleotidase activity"/>
    <property type="evidence" value="ECO:0007669"/>
    <property type="project" value="UniProtKB-EC"/>
</dbReference>
<dbReference type="Proteomes" id="UP000028828">
    <property type="component" value="Unassembled WGS sequence"/>
</dbReference>
<dbReference type="HAMAP" id="MF_02095">
    <property type="entry name" value="CysQ"/>
    <property type="match status" value="1"/>
</dbReference>
<evidence type="ECO:0000256" key="7">
    <source>
        <dbReference type="ARBA" id="ARBA00022801"/>
    </source>
</evidence>
<dbReference type="Gene3D" id="3.40.190.80">
    <property type="match status" value="1"/>
</dbReference>
<dbReference type="SUPFAM" id="SSF56655">
    <property type="entry name" value="Carbohydrate phosphatase"/>
    <property type="match status" value="1"/>
</dbReference>
<dbReference type="EC" id="3.1.3.7" evidence="2"/>
<dbReference type="Pfam" id="PF00459">
    <property type="entry name" value="Inositol_P"/>
    <property type="match status" value="1"/>
</dbReference>
<dbReference type="AlphaFoldDB" id="A0A086JGM5"/>
<dbReference type="PRINTS" id="PR00377">
    <property type="entry name" value="IMPHPHTASES"/>
</dbReference>
<feature type="binding site" evidence="17">
    <location>
        <position position="244"/>
    </location>
    <ligand>
        <name>Mg(2+)</name>
        <dbReference type="ChEBI" id="CHEBI:18420"/>
        <label>1</label>
        <note>catalytic</note>
    </ligand>
</feature>
<dbReference type="EMBL" id="AEYI02001971">
    <property type="protein sequence ID" value="KFG31293.1"/>
    <property type="molecule type" value="Genomic_DNA"/>
</dbReference>
<dbReference type="PANTHER" id="PTHR43028">
    <property type="entry name" value="3'(2'),5'-BISPHOSPHATE NUCLEOTIDASE 1"/>
    <property type="match status" value="1"/>
</dbReference>
<evidence type="ECO:0000256" key="11">
    <source>
        <dbReference type="ARBA" id="ARBA00041815"/>
    </source>
</evidence>
<evidence type="ECO:0000256" key="13">
    <source>
        <dbReference type="ARBA" id="ARBA00044478"/>
    </source>
</evidence>
<evidence type="ECO:0000256" key="6">
    <source>
        <dbReference type="ARBA" id="ARBA00022723"/>
    </source>
</evidence>
<evidence type="ECO:0000256" key="2">
    <source>
        <dbReference type="ARBA" id="ARBA00012633"/>
    </source>
</evidence>